<organism evidence="14 15">
    <name type="scientific">Pleurostoma richardsiae</name>
    <dbReference type="NCBI Taxonomy" id="41990"/>
    <lineage>
        <taxon>Eukaryota</taxon>
        <taxon>Fungi</taxon>
        <taxon>Dikarya</taxon>
        <taxon>Ascomycota</taxon>
        <taxon>Pezizomycotina</taxon>
        <taxon>Sordariomycetes</taxon>
        <taxon>Sordariomycetidae</taxon>
        <taxon>Calosphaeriales</taxon>
        <taxon>Pleurostomataceae</taxon>
        <taxon>Pleurostoma</taxon>
    </lineage>
</organism>
<keyword evidence="15" id="KW-1185">Reference proteome</keyword>
<evidence type="ECO:0000256" key="5">
    <source>
        <dbReference type="ARBA" id="ARBA00015043"/>
    </source>
</evidence>
<feature type="domain" description="N-acetyltransferase" evidence="13">
    <location>
        <begin position="60"/>
        <end position="221"/>
    </location>
</feature>
<dbReference type="InterPro" id="IPR039949">
    <property type="entry name" value="NAA40"/>
</dbReference>
<accession>A0AA38RLL7</accession>
<evidence type="ECO:0000256" key="3">
    <source>
        <dbReference type="ARBA" id="ARBA00008870"/>
    </source>
</evidence>
<dbReference type="PANTHER" id="PTHR20531:SF1">
    <property type="entry name" value="N-ALPHA-ACETYLTRANSFERASE 40"/>
    <property type="match status" value="1"/>
</dbReference>
<keyword evidence="9" id="KW-0012">Acyltransferase</keyword>
<comment type="similarity">
    <text evidence="3">Belongs to the acetyltransferase family. NAA40 subfamily.</text>
</comment>
<reference evidence="14" key="1">
    <citation type="submission" date="2022-07" db="EMBL/GenBank/DDBJ databases">
        <title>Fungi with potential for degradation of polypropylene.</title>
        <authorList>
            <person name="Gostincar C."/>
        </authorList>
    </citation>
    <scope>NUCLEOTIDE SEQUENCE</scope>
    <source>
        <strain evidence="14">EXF-13308</strain>
    </source>
</reference>
<dbReference type="GO" id="GO:1990189">
    <property type="term" value="F:protein N-terminal-serine acetyltransferase activity"/>
    <property type="evidence" value="ECO:0007669"/>
    <property type="project" value="UniProtKB-EC"/>
</dbReference>
<dbReference type="Proteomes" id="UP001174694">
    <property type="component" value="Unassembled WGS sequence"/>
</dbReference>
<evidence type="ECO:0000256" key="11">
    <source>
        <dbReference type="ARBA" id="ARBA00049524"/>
    </source>
</evidence>
<dbReference type="PROSITE" id="PS51186">
    <property type="entry name" value="GNAT"/>
    <property type="match status" value="1"/>
</dbReference>
<protein>
    <recommendedName>
        <fullName evidence="5">N-alpha-acetyltransferase 40</fullName>
        <ecNumber evidence="4">2.3.1.257</ecNumber>
    </recommendedName>
</protein>
<proteinExistence type="inferred from homology"/>
<feature type="region of interest" description="Disordered" evidence="12">
    <location>
        <begin position="224"/>
        <end position="244"/>
    </location>
</feature>
<evidence type="ECO:0000313" key="15">
    <source>
        <dbReference type="Proteomes" id="UP001174694"/>
    </source>
</evidence>
<dbReference type="GO" id="GO:0043998">
    <property type="term" value="F:histone H2A acetyltransferase activity"/>
    <property type="evidence" value="ECO:0007669"/>
    <property type="project" value="InterPro"/>
</dbReference>
<dbReference type="GO" id="GO:0010485">
    <property type="term" value="F:histone H4 acetyltransferase activity"/>
    <property type="evidence" value="ECO:0007669"/>
    <property type="project" value="InterPro"/>
</dbReference>
<evidence type="ECO:0000256" key="2">
    <source>
        <dbReference type="ARBA" id="ARBA00004496"/>
    </source>
</evidence>
<feature type="region of interest" description="Disordered" evidence="12">
    <location>
        <begin position="1"/>
        <end position="20"/>
    </location>
</feature>
<evidence type="ECO:0000256" key="4">
    <source>
        <dbReference type="ARBA" id="ARBA00012950"/>
    </source>
</evidence>
<evidence type="ECO:0000256" key="1">
    <source>
        <dbReference type="ARBA" id="ARBA00004123"/>
    </source>
</evidence>
<comment type="catalytic activity">
    <reaction evidence="10">
        <text>N-terminal L-seryl-[histone H2A] + acetyl-CoA = N-terminal N(alpha)-acetyl-L-seryl-[histone H2A] + CoA + H(+)</text>
        <dbReference type="Rhea" id="RHEA:50600"/>
        <dbReference type="Rhea" id="RHEA-COMP:12742"/>
        <dbReference type="Rhea" id="RHEA-COMP:12744"/>
        <dbReference type="ChEBI" id="CHEBI:15378"/>
        <dbReference type="ChEBI" id="CHEBI:57287"/>
        <dbReference type="ChEBI" id="CHEBI:57288"/>
        <dbReference type="ChEBI" id="CHEBI:64738"/>
        <dbReference type="ChEBI" id="CHEBI:83690"/>
        <dbReference type="EC" id="2.3.1.257"/>
    </reaction>
</comment>
<dbReference type="InterPro" id="IPR000182">
    <property type="entry name" value="GNAT_dom"/>
</dbReference>
<keyword evidence="6" id="KW-0963">Cytoplasm</keyword>
<name>A0AA38RLL7_9PEZI</name>
<dbReference type="EC" id="2.3.1.257" evidence="4"/>
<dbReference type="SUPFAM" id="SSF55729">
    <property type="entry name" value="Acyl-CoA N-acyltransferases (Nat)"/>
    <property type="match status" value="1"/>
</dbReference>
<gene>
    <name evidence="14" type="ORF">NKR23_g3815</name>
</gene>
<comment type="subcellular location">
    <subcellularLocation>
        <location evidence="2">Cytoplasm</location>
    </subcellularLocation>
    <subcellularLocation>
        <location evidence="1">Nucleus</location>
    </subcellularLocation>
</comment>
<comment type="caution">
    <text evidence="14">The sequence shown here is derived from an EMBL/GenBank/DDBJ whole genome shotgun (WGS) entry which is preliminary data.</text>
</comment>
<evidence type="ECO:0000256" key="12">
    <source>
        <dbReference type="SAM" id="MobiDB-lite"/>
    </source>
</evidence>
<dbReference type="Pfam" id="PF00583">
    <property type="entry name" value="Acetyltransf_1"/>
    <property type="match status" value="1"/>
</dbReference>
<comment type="catalytic activity">
    <reaction evidence="11">
        <text>N-terminal L-seryl-[histone H4] + acetyl-CoA = N-terminal N(alpha)-acetyl-L-seryl-[histone H4] + CoA + H(+)</text>
        <dbReference type="Rhea" id="RHEA:50596"/>
        <dbReference type="Rhea" id="RHEA-COMP:12740"/>
        <dbReference type="Rhea" id="RHEA-COMP:12743"/>
        <dbReference type="ChEBI" id="CHEBI:15378"/>
        <dbReference type="ChEBI" id="CHEBI:57287"/>
        <dbReference type="ChEBI" id="CHEBI:57288"/>
        <dbReference type="ChEBI" id="CHEBI:64738"/>
        <dbReference type="ChEBI" id="CHEBI:83690"/>
        <dbReference type="EC" id="2.3.1.257"/>
    </reaction>
</comment>
<dbReference type="EMBL" id="JANBVO010000008">
    <property type="protein sequence ID" value="KAJ9150340.1"/>
    <property type="molecule type" value="Genomic_DNA"/>
</dbReference>
<evidence type="ECO:0000256" key="6">
    <source>
        <dbReference type="ARBA" id="ARBA00022490"/>
    </source>
</evidence>
<dbReference type="AlphaFoldDB" id="A0AA38RLL7"/>
<evidence type="ECO:0000259" key="13">
    <source>
        <dbReference type="PROSITE" id="PS51186"/>
    </source>
</evidence>
<evidence type="ECO:0000256" key="7">
    <source>
        <dbReference type="ARBA" id="ARBA00022679"/>
    </source>
</evidence>
<evidence type="ECO:0000313" key="14">
    <source>
        <dbReference type="EMBL" id="KAJ9150340.1"/>
    </source>
</evidence>
<keyword evidence="7" id="KW-0808">Transferase</keyword>
<evidence type="ECO:0000256" key="8">
    <source>
        <dbReference type="ARBA" id="ARBA00023242"/>
    </source>
</evidence>
<dbReference type="GO" id="GO:0005634">
    <property type="term" value="C:nucleus"/>
    <property type="evidence" value="ECO:0007669"/>
    <property type="project" value="UniProtKB-SubCell"/>
</dbReference>
<dbReference type="InterPro" id="IPR016181">
    <property type="entry name" value="Acyl_CoA_acyltransferase"/>
</dbReference>
<sequence length="264" mass="29881">MRIKKRRRASTNPLERANRKSDEAFIADYLQSGPNKAPSPWTSQWAHPRTGAGYYISLSRSSRTAEKDLDSCFRLIEETSRPDYEKSSMKWQPDKKLREMRSVDLRYIIVRDRAGSVQGFTSLMPTFEEGQPVVYCYEIHLMPELRGTGIAALLMSFLETVAANLPPIQKIMLTCFLSNKRALGFYNRLGFGIDEISPKERNLRSGRTFMPDYVIMSKTVRRRSDDSCEMQPEGSRFGQSDEGGLKLAGAAREGSGLSSQVQEA</sequence>
<dbReference type="GO" id="GO:0005737">
    <property type="term" value="C:cytoplasm"/>
    <property type="evidence" value="ECO:0007669"/>
    <property type="project" value="UniProtKB-SubCell"/>
</dbReference>
<keyword evidence="8" id="KW-0539">Nucleus</keyword>
<evidence type="ECO:0000256" key="10">
    <source>
        <dbReference type="ARBA" id="ARBA00047821"/>
    </source>
</evidence>
<dbReference type="Gene3D" id="3.40.630.30">
    <property type="match status" value="1"/>
</dbReference>
<dbReference type="PANTHER" id="PTHR20531">
    <property type="entry name" value="N-ALPHA-ACETYLTRANSFERASE 40"/>
    <property type="match status" value="1"/>
</dbReference>
<evidence type="ECO:0000256" key="9">
    <source>
        <dbReference type="ARBA" id="ARBA00023315"/>
    </source>
</evidence>
<dbReference type="CDD" id="cd04301">
    <property type="entry name" value="NAT_SF"/>
    <property type="match status" value="1"/>
</dbReference>